<organism evidence="1 2">
    <name type="scientific">Ceraceosorus bombacis</name>
    <dbReference type="NCBI Taxonomy" id="401625"/>
    <lineage>
        <taxon>Eukaryota</taxon>
        <taxon>Fungi</taxon>
        <taxon>Dikarya</taxon>
        <taxon>Basidiomycota</taxon>
        <taxon>Ustilaginomycotina</taxon>
        <taxon>Exobasidiomycetes</taxon>
        <taxon>Ceraceosorales</taxon>
        <taxon>Ceraceosoraceae</taxon>
        <taxon>Ceraceosorus</taxon>
    </lineage>
</organism>
<evidence type="ECO:0000313" key="1">
    <source>
        <dbReference type="EMBL" id="CEH17813.1"/>
    </source>
</evidence>
<dbReference type="EMBL" id="CCYA01000265">
    <property type="protein sequence ID" value="CEH17813.1"/>
    <property type="molecule type" value="Genomic_DNA"/>
</dbReference>
<name>A0A0P1BNS5_9BASI</name>
<reference evidence="1 2" key="1">
    <citation type="submission" date="2014-09" db="EMBL/GenBank/DDBJ databases">
        <authorList>
            <person name="Magalhaes I.L.F."/>
            <person name="Oliveira U."/>
            <person name="Santos F.R."/>
            <person name="Vidigal T.H.D.A."/>
            <person name="Brescovit A.D."/>
            <person name="Santos A.J."/>
        </authorList>
    </citation>
    <scope>NUCLEOTIDE SEQUENCE [LARGE SCALE GENOMIC DNA]</scope>
</reference>
<evidence type="ECO:0000313" key="2">
    <source>
        <dbReference type="Proteomes" id="UP000054845"/>
    </source>
</evidence>
<dbReference type="AlphaFoldDB" id="A0A0P1BNS5"/>
<dbReference type="Proteomes" id="UP000054845">
    <property type="component" value="Unassembled WGS sequence"/>
</dbReference>
<keyword evidence="2" id="KW-1185">Reference proteome</keyword>
<protein>
    <submittedName>
        <fullName evidence="1">Uncharacterized protein</fullName>
    </submittedName>
</protein>
<accession>A0A0P1BNS5</accession>
<sequence>MASTSAWVQPGYGLWKLKNRITLDETEAHDYWVRGCTEKWGKNARADFAWFETSKYYALYCHQAGDYAGSDKTSENIDYVNFNVLPKEKANWQIEELPL</sequence>
<dbReference type="OrthoDB" id="10449804at2759"/>
<proteinExistence type="predicted"/>